<dbReference type="OrthoDB" id="7330009at2"/>
<name>A0A2S6MW74_RHOGL</name>
<evidence type="ECO:0000313" key="2">
    <source>
        <dbReference type="Proteomes" id="UP000239724"/>
    </source>
</evidence>
<dbReference type="RefSeq" id="WP_104522701.1">
    <property type="nucleotide sequence ID" value="NZ_NHRY01000269.1"/>
</dbReference>
<organism evidence="1 2">
    <name type="scientific">Rhodopila globiformis</name>
    <name type="common">Rhodopseudomonas globiformis</name>
    <dbReference type="NCBI Taxonomy" id="1071"/>
    <lineage>
        <taxon>Bacteria</taxon>
        <taxon>Pseudomonadati</taxon>
        <taxon>Pseudomonadota</taxon>
        <taxon>Alphaproteobacteria</taxon>
        <taxon>Acetobacterales</taxon>
        <taxon>Acetobacteraceae</taxon>
        <taxon>Rhodopila</taxon>
    </lineage>
</organism>
<accession>A0A2S6MW74</accession>
<keyword evidence="2" id="KW-1185">Reference proteome</keyword>
<sequence>MIWINPVTGSHDIWHIFFQALRRAAKCADSLARQPEFVRFDDNATGLIRCGAWQSPCGLPYGDVAPQ</sequence>
<dbReference type="Proteomes" id="UP000239724">
    <property type="component" value="Unassembled WGS sequence"/>
</dbReference>
<evidence type="ECO:0000313" key="1">
    <source>
        <dbReference type="EMBL" id="PPQ26614.1"/>
    </source>
</evidence>
<reference evidence="1 2" key="1">
    <citation type="journal article" date="2018" name="Arch. Microbiol.">
        <title>New insights into the metabolic potential of the phototrophic purple bacterium Rhodopila globiformis DSM 161(T) from its draft genome sequence and evidence for a vanadium-dependent nitrogenase.</title>
        <authorList>
            <person name="Imhoff J.F."/>
            <person name="Rahn T."/>
            <person name="Kunzel S."/>
            <person name="Neulinger S.C."/>
        </authorList>
    </citation>
    <scope>NUCLEOTIDE SEQUENCE [LARGE SCALE GENOMIC DNA]</scope>
    <source>
        <strain evidence="1 2">DSM 161</strain>
    </source>
</reference>
<dbReference type="EMBL" id="NHRY01000269">
    <property type="protein sequence ID" value="PPQ26614.1"/>
    <property type="molecule type" value="Genomic_DNA"/>
</dbReference>
<comment type="caution">
    <text evidence="1">The sequence shown here is derived from an EMBL/GenBank/DDBJ whole genome shotgun (WGS) entry which is preliminary data.</text>
</comment>
<protein>
    <submittedName>
        <fullName evidence="1">Uncharacterized protein</fullName>
    </submittedName>
</protein>
<proteinExistence type="predicted"/>
<gene>
    <name evidence="1" type="ORF">CCS01_30130</name>
</gene>
<dbReference type="AlphaFoldDB" id="A0A2S6MW74"/>